<dbReference type="SUPFAM" id="SSF52540">
    <property type="entry name" value="P-loop containing nucleoside triphosphate hydrolases"/>
    <property type="match status" value="1"/>
</dbReference>
<evidence type="ECO:0000313" key="4">
    <source>
        <dbReference type="RefSeq" id="XP_026682876.1"/>
    </source>
</evidence>
<reference evidence="4" key="1">
    <citation type="submission" date="2025-08" db="UniProtKB">
        <authorList>
            <consortium name="RefSeq"/>
        </authorList>
    </citation>
    <scope>IDENTIFICATION</scope>
</reference>
<dbReference type="PaxDb" id="121845-A0A3Q0J387"/>
<proteinExistence type="predicted"/>
<dbReference type="AlphaFoldDB" id="A0A3Q0J387"/>
<evidence type="ECO:0000256" key="1">
    <source>
        <dbReference type="SAM" id="MobiDB-lite"/>
    </source>
</evidence>
<gene>
    <name evidence="4" type="primary">LOC103514010</name>
</gene>
<name>A0A3Q0J387_DIACI</name>
<evidence type="ECO:0000259" key="2">
    <source>
        <dbReference type="SMART" id="SM01126"/>
    </source>
</evidence>
<dbReference type="InterPro" id="IPR053164">
    <property type="entry name" value="IS1016-like_transposase"/>
</dbReference>
<feature type="region of interest" description="Disordered" evidence="1">
    <location>
        <begin position="304"/>
        <end position="323"/>
    </location>
</feature>
<keyword evidence="3" id="KW-1185">Reference proteome</keyword>
<feature type="domain" description="ISXO2-like transposase" evidence="2">
    <location>
        <begin position="142"/>
        <end position="280"/>
    </location>
</feature>
<dbReference type="STRING" id="121845.A0A3Q0J387"/>
<organism evidence="3 4">
    <name type="scientific">Diaphorina citri</name>
    <name type="common">Asian citrus psyllid</name>
    <dbReference type="NCBI Taxonomy" id="121845"/>
    <lineage>
        <taxon>Eukaryota</taxon>
        <taxon>Metazoa</taxon>
        <taxon>Ecdysozoa</taxon>
        <taxon>Arthropoda</taxon>
        <taxon>Hexapoda</taxon>
        <taxon>Insecta</taxon>
        <taxon>Pterygota</taxon>
        <taxon>Neoptera</taxon>
        <taxon>Paraneoptera</taxon>
        <taxon>Hemiptera</taxon>
        <taxon>Sternorrhyncha</taxon>
        <taxon>Psylloidea</taxon>
        <taxon>Psyllidae</taxon>
        <taxon>Diaphorininae</taxon>
        <taxon>Diaphorina</taxon>
    </lineage>
</organism>
<dbReference type="SMART" id="SM01126">
    <property type="entry name" value="DDE_Tnp_IS1595"/>
    <property type="match status" value="1"/>
</dbReference>
<evidence type="ECO:0000313" key="3">
    <source>
        <dbReference type="Proteomes" id="UP000079169"/>
    </source>
</evidence>
<dbReference type="Proteomes" id="UP000079169">
    <property type="component" value="Unplaced"/>
</dbReference>
<dbReference type="Gene3D" id="3.40.50.300">
    <property type="entry name" value="P-loop containing nucleotide triphosphate hydrolases"/>
    <property type="match status" value="1"/>
</dbReference>
<dbReference type="RefSeq" id="XP_026682876.1">
    <property type="nucleotide sequence ID" value="XM_026827075.1"/>
</dbReference>
<dbReference type="InterPro" id="IPR027417">
    <property type="entry name" value="P-loop_NTPase"/>
</dbReference>
<dbReference type="GeneID" id="103514010"/>
<accession>A0A3Q0J387</accession>
<dbReference type="PANTHER" id="PTHR47163:SF2">
    <property type="entry name" value="SI:DKEY-17M8.2"/>
    <property type="match status" value="1"/>
</dbReference>
<feature type="compositionally biased region" description="Basic and acidic residues" evidence="1">
    <location>
        <begin position="306"/>
        <end position="316"/>
    </location>
</feature>
<protein>
    <submittedName>
        <fullName evidence="4">Uncharacterized protein LOC103514010</fullName>
    </submittedName>
</protein>
<dbReference type="InterPro" id="IPR024445">
    <property type="entry name" value="Tnp_ISXO2-like"/>
</dbReference>
<dbReference type="KEGG" id="dci:103514010"/>
<sequence length="393" mass="45229">MSCEGCEISIVDFYTFKNKTEIRNLLIAHGVIKETICCPKCSQTVTLNKKIMSFKCQKSVKIGDTKKKCNYSVSPLTGTFLAYAKLDLVKLIHFICYLLFFNPPRQCYYANHLKLATQTVVERTSYCREVFVDWMYQYQRNKIGGEGFTVEMDEAKISKRKYNGGRRGKWVVTGICRETKDIFVVPVLIKTKEIILQIIREKILPGTSIISDMWHAGEPDSCLVDPEFKLLKSKQNLKYVVPHKEPYNFNWHEVHSSKPRFGSSKVHREEYIAEYLFKEKYQHLERVHEYLIAASKMFPGMTSPNDVKETARKEKVTATTRRKKKTSTKWDILRDGHNGTGKTTFIRLLAGAIPPDEGSADLPSLNISYKPQKISPKSQVTVNLCTYGNKCMR</sequence>
<dbReference type="PANTHER" id="PTHR47163">
    <property type="entry name" value="DDE_TNP_IS1595 DOMAIN-CONTAINING PROTEIN"/>
    <property type="match status" value="1"/>
</dbReference>